<reference evidence="4 5" key="1">
    <citation type="submission" date="2018-07" db="EMBL/GenBank/DDBJ databases">
        <title>The complete nuclear genome of the prasinophyte Chloropicon primus (CCMP1205).</title>
        <authorList>
            <person name="Pombert J.-F."/>
            <person name="Otis C."/>
            <person name="Turmel M."/>
            <person name="Lemieux C."/>
        </authorList>
    </citation>
    <scope>NUCLEOTIDE SEQUENCE [LARGE SCALE GENOMIC DNA]</scope>
    <source>
        <strain evidence="4 5">CCMP1205</strain>
    </source>
</reference>
<dbReference type="GO" id="GO:0003735">
    <property type="term" value="F:structural constituent of ribosome"/>
    <property type="evidence" value="ECO:0007669"/>
    <property type="project" value="InterPro"/>
</dbReference>
<dbReference type="Pfam" id="PF01247">
    <property type="entry name" value="Ribosomal_L35Ae"/>
    <property type="match status" value="1"/>
</dbReference>
<dbReference type="InterPro" id="IPR009000">
    <property type="entry name" value="Transl_B-barrel_sf"/>
</dbReference>
<evidence type="ECO:0000313" key="5">
    <source>
        <dbReference type="Proteomes" id="UP000316726"/>
    </source>
</evidence>
<dbReference type="Gene3D" id="2.40.10.190">
    <property type="entry name" value="translation elongation factor selb, chain A, domain 4"/>
    <property type="match status" value="1"/>
</dbReference>
<dbReference type="OrthoDB" id="504467at2759"/>
<dbReference type="AlphaFoldDB" id="A0A5B8MIZ5"/>
<organism evidence="4 5">
    <name type="scientific">Chloropicon primus</name>
    <dbReference type="NCBI Taxonomy" id="1764295"/>
    <lineage>
        <taxon>Eukaryota</taxon>
        <taxon>Viridiplantae</taxon>
        <taxon>Chlorophyta</taxon>
        <taxon>Chloropicophyceae</taxon>
        <taxon>Chloropicales</taxon>
        <taxon>Chloropicaceae</taxon>
        <taxon>Chloropicon</taxon>
    </lineage>
</organism>
<dbReference type="GO" id="GO:1990904">
    <property type="term" value="C:ribonucleoprotein complex"/>
    <property type="evidence" value="ECO:0007669"/>
    <property type="project" value="UniProtKB-KW"/>
</dbReference>
<keyword evidence="2 4" id="KW-0689">Ribosomal protein</keyword>
<dbReference type="InterPro" id="IPR001780">
    <property type="entry name" value="Ribosomal_eL33"/>
</dbReference>
<evidence type="ECO:0000256" key="2">
    <source>
        <dbReference type="ARBA" id="ARBA00022980"/>
    </source>
</evidence>
<dbReference type="HAMAP" id="MF_00573">
    <property type="entry name" value="Ribosomal_eL33"/>
    <property type="match status" value="1"/>
</dbReference>
<evidence type="ECO:0000313" key="4">
    <source>
        <dbReference type="EMBL" id="QDZ20074.1"/>
    </source>
</evidence>
<protein>
    <submittedName>
        <fullName evidence="4">Ribosomal protein L35</fullName>
    </submittedName>
</protein>
<dbReference type="PANTHER" id="PTHR10902">
    <property type="entry name" value="60S RIBOSOMAL PROTEIN L35A"/>
    <property type="match status" value="1"/>
</dbReference>
<dbReference type="PROSITE" id="PS01105">
    <property type="entry name" value="RIBOSOMAL_L35AE"/>
    <property type="match status" value="1"/>
</dbReference>
<keyword evidence="5" id="KW-1185">Reference proteome</keyword>
<dbReference type="GO" id="GO:0005840">
    <property type="term" value="C:ribosome"/>
    <property type="evidence" value="ECO:0007669"/>
    <property type="project" value="UniProtKB-KW"/>
</dbReference>
<dbReference type="InterPro" id="IPR018266">
    <property type="entry name" value="Ribosomal_eL33_CS"/>
</dbReference>
<dbReference type="SUPFAM" id="SSF50447">
    <property type="entry name" value="Translation proteins"/>
    <property type="match status" value="1"/>
</dbReference>
<comment type="similarity">
    <text evidence="1">Belongs to the eukaryotic ribosomal protein eL33 family.</text>
</comment>
<evidence type="ECO:0000256" key="1">
    <source>
        <dbReference type="ARBA" id="ARBA00009269"/>
    </source>
</evidence>
<proteinExistence type="inferred from homology"/>
<sequence>MTGQKIRLYVKGKIVNYKRSKCNTHHKTSLLEIEGVESKEEVPFYLGKKVAYVYKAHTKKAGPNGPTKFRCVWGKITRAHGSGGTVRASFRKSLPAKALGAKCRVMLYPSSI</sequence>
<dbReference type="InterPro" id="IPR038661">
    <property type="entry name" value="Ribosomal_eL33_sf"/>
</dbReference>
<dbReference type="GO" id="GO:0006412">
    <property type="term" value="P:translation"/>
    <property type="evidence" value="ECO:0007669"/>
    <property type="project" value="InterPro"/>
</dbReference>
<accession>A0A5B8MIZ5</accession>
<dbReference type="FunFam" id="2.40.10.190:FF:000001">
    <property type="entry name" value="60S ribosomal protein L35a"/>
    <property type="match status" value="1"/>
</dbReference>
<keyword evidence="3" id="KW-0687">Ribonucleoprotein</keyword>
<name>A0A5B8MIZ5_9CHLO</name>
<gene>
    <name evidence="4" type="ORF">A3770_03p25920</name>
</gene>
<evidence type="ECO:0000256" key="3">
    <source>
        <dbReference type="ARBA" id="ARBA00023274"/>
    </source>
</evidence>
<dbReference type="EMBL" id="CP031036">
    <property type="protein sequence ID" value="QDZ20074.1"/>
    <property type="molecule type" value="Genomic_DNA"/>
</dbReference>
<dbReference type="STRING" id="1764295.A0A5B8MIZ5"/>
<dbReference type="Proteomes" id="UP000316726">
    <property type="component" value="Chromosome 3"/>
</dbReference>